<evidence type="ECO:0000256" key="11">
    <source>
        <dbReference type="ARBA" id="ARBA00023268"/>
    </source>
</evidence>
<evidence type="ECO:0000313" key="16">
    <source>
        <dbReference type="EMBL" id="PDO10629.1"/>
    </source>
</evidence>
<evidence type="ECO:0000256" key="13">
    <source>
        <dbReference type="ARBA" id="ARBA00049494"/>
    </source>
</evidence>
<evidence type="ECO:0000256" key="9">
    <source>
        <dbReference type="ARBA" id="ARBA00022827"/>
    </source>
</evidence>
<evidence type="ECO:0000256" key="2">
    <source>
        <dbReference type="ARBA" id="ARBA00005201"/>
    </source>
</evidence>
<evidence type="ECO:0000256" key="6">
    <source>
        <dbReference type="ARBA" id="ARBA00022695"/>
    </source>
</evidence>
<dbReference type="GO" id="GO:0006747">
    <property type="term" value="P:FAD biosynthetic process"/>
    <property type="evidence" value="ECO:0007669"/>
    <property type="project" value="UniProtKB-UniRule"/>
</dbReference>
<keyword evidence="7 14" id="KW-0547">Nucleotide-binding</keyword>
<keyword evidence="4 14" id="KW-0288">FMN</keyword>
<protein>
    <recommendedName>
        <fullName evidence="14">Riboflavin biosynthesis protein</fullName>
    </recommendedName>
    <domain>
        <recommendedName>
            <fullName evidence="14">Riboflavin kinase</fullName>
            <ecNumber evidence="14">2.7.1.26</ecNumber>
        </recommendedName>
        <alternativeName>
            <fullName evidence="14">Flavokinase</fullName>
        </alternativeName>
    </domain>
    <domain>
        <recommendedName>
            <fullName evidence="14">FMN adenylyltransferase</fullName>
            <ecNumber evidence="14">2.7.7.2</ecNumber>
        </recommendedName>
        <alternativeName>
            <fullName evidence="14">FAD pyrophosphorylase</fullName>
        </alternativeName>
        <alternativeName>
            <fullName evidence="14">FAD synthase</fullName>
        </alternativeName>
    </domain>
</protein>
<dbReference type="Gene3D" id="2.40.30.30">
    <property type="entry name" value="Riboflavin kinase-like"/>
    <property type="match status" value="1"/>
</dbReference>
<comment type="similarity">
    <text evidence="14">Belongs to the ribF family.</text>
</comment>
<dbReference type="FunFam" id="3.40.50.620:FF:000021">
    <property type="entry name" value="Riboflavin biosynthesis protein"/>
    <property type="match status" value="1"/>
</dbReference>
<comment type="catalytic activity">
    <reaction evidence="12 14">
        <text>riboflavin + ATP = FMN + ADP + H(+)</text>
        <dbReference type="Rhea" id="RHEA:14357"/>
        <dbReference type="ChEBI" id="CHEBI:15378"/>
        <dbReference type="ChEBI" id="CHEBI:30616"/>
        <dbReference type="ChEBI" id="CHEBI:57986"/>
        <dbReference type="ChEBI" id="CHEBI:58210"/>
        <dbReference type="ChEBI" id="CHEBI:456216"/>
        <dbReference type="EC" id="2.7.1.26"/>
    </reaction>
</comment>
<dbReference type="InterPro" id="IPR002606">
    <property type="entry name" value="Riboflavin_kinase_bac"/>
</dbReference>
<dbReference type="InterPro" id="IPR023468">
    <property type="entry name" value="Riboflavin_kinase"/>
</dbReference>
<sequence length="313" mass="34514">MRSDDGSSPEDSTNRKLSLAIGDFDGVHLGHREVIARAVRTARTLNLFSAVMTFHPHPRFVFGQREYACNLTPLGEKLRRFRELGVDLVLVVRFDEVFARLSAAAFVERILIPLAPDTVTVGFDFTFGFRAEATPDTLCSLASGRFAVEVVRPIYENGRKVSSSLIRECLRTGNVRAAASMLGRPYLLAGTVVRGDGRGRRIGFPTANLVPDEPYVVPAGGVYAVRATTPDGLRRIAVMNIGSRPTFVDGRTEGAESVLEVHILDFAGTLYGSRLIVEFEDYLREERRFPSAEELIRQIARDVKAAKSIVALD</sequence>
<dbReference type="AlphaFoldDB" id="A0A2A6E1E3"/>
<dbReference type="Pfam" id="PF06574">
    <property type="entry name" value="FAD_syn"/>
    <property type="match status" value="1"/>
</dbReference>
<dbReference type="SMART" id="SM00904">
    <property type="entry name" value="Flavokinase"/>
    <property type="match status" value="1"/>
</dbReference>
<dbReference type="Proteomes" id="UP000243688">
    <property type="component" value="Unassembled WGS sequence"/>
</dbReference>
<gene>
    <name evidence="16" type="ORF">BLM47_06425</name>
</gene>
<dbReference type="PANTHER" id="PTHR22749">
    <property type="entry name" value="RIBOFLAVIN KINASE/FMN ADENYLYLTRANSFERASE"/>
    <property type="match status" value="1"/>
</dbReference>
<keyword evidence="5 14" id="KW-0808">Transferase</keyword>
<dbReference type="Pfam" id="PF01687">
    <property type="entry name" value="Flavokinase"/>
    <property type="match status" value="1"/>
</dbReference>
<evidence type="ECO:0000256" key="3">
    <source>
        <dbReference type="ARBA" id="ARBA00022630"/>
    </source>
</evidence>
<evidence type="ECO:0000256" key="8">
    <source>
        <dbReference type="ARBA" id="ARBA00022777"/>
    </source>
</evidence>
<dbReference type="Gene3D" id="3.40.50.620">
    <property type="entry name" value="HUPs"/>
    <property type="match status" value="1"/>
</dbReference>
<evidence type="ECO:0000256" key="1">
    <source>
        <dbReference type="ARBA" id="ARBA00004726"/>
    </source>
</evidence>
<evidence type="ECO:0000256" key="4">
    <source>
        <dbReference type="ARBA" id="ARBA00022643"/>
    </source>
</evidence>
<dbReference type="NCBIfam" id="TIGR00083">
    <property type="entry name" value="ribF"/>
    <property type="match status" value="1"/>
</dbReference>
<dbReference type="PANTHER" id="PTHR22749:SF6">
    <property type="entry name" value="RIBOFLAVIN KINASE"/>
    <property type="match status" value="1"/>
</dbReference>
<evidence type="ECO:0000256" key="14">
    <source>
        <dbReference type="PIRNR" id="PIRNR004491"/>
    </source>
</evidence>
<dbReference type="NCBIfam" id="NF004160">
    <property type="entry name" value="PRK05627.1-3"/>
    <property type="match status" value="1"/>
</dbReference>
<dbReference type="EC" id="2.7.1.26" evidence="14"/>
<accession>A0A2A6E1E3</accession>
<dbReference type="InterPro" id="IPR014729">
    <property type="entry name" value="Rossmann-like_a/b/a_fold"/>
</dbReference>
<keyword evidence="3 14" id="KW-0285">Flavoprotein</keyword>
<dbReference type="CDD" id="cd02064">
    <property type="entry name" value="FAD_synthetase_N"/>
    <property type="match status" value="1"/>
</dbReference>
<dbReference type="GO" id="GO:0005524">
    <property type="term" value="F:ATP binding"/>
    <property type="evidence" value="ECO:0007669"/>
    <property type="project" value="UniProtKB-UniRule"/>
</dbReference>
<keyword evidence="11" id="KW-0511">Multifunctional enzyme</keyword>
<dbReference type="GO" id="GO:0003919">
    <property type="term" value="F:FMN adenylyltransferase activity"/>
    <property type="evidence" value="ECO:0007669"/>
    <property type="project" value="UniProtKB-UniRule"/>
</dbReference>
<organism evidence="16 17">
    <name type="scientific">Candidatus Reconcilbacillus cellulovorans</name>
    <dbReference type="NCBI Taxonomy" id="1906605"/>
    <lineage>
        <taxon>Bacteria</taxon>
        <taxon>Bacillati</taxon>
        <taxon>Bacillota</taxon>
        <taxon>Bacilli</taxon>
        <taxon>Bacillales</taxon>
        <taxon>Paenibacillaceae</taxon>
        <taxon>Candidatus Reconcilbacillus</taxon>
    </lineage>
</organism>
<keyword evidence="6 14" id="KW-0548">Nucleotidyltransferase</keyword>
<comment type="catalytic activity">
    <reaction evidence="13 14">
        <text>FMN + ATP + H(+) = FAD + diphosphate</text>
        <dbReference type="Rhea" id="RHEA:17237"/>
        <dbReference type="ChEBI" id="CHEBI:15378"/>
        <dbReference type="ChEBI" id="CHEBI:30616"/>
        <dbReference type="ChEBI" id="CHEBI:33019"/>
        <dbReference type="ChEBI" id="CHEBI:57692"/>
        <dbReference type="ChEBI" id="CHEBI:58210"/>
        <dbReference type="EC" id="2.7.7.2"/>
    </reaction>
</comment>
<name>A0A2A6E1E3_9BACL</name>
<dbReference type="PIRSF" id="PIRSF004491">
    <property type="entry name" value="FAD_Synth"/>
    <property type="match status" value="1"/>
</dbReference>
<dbReference type="UniPathway" id="UPA00277">
    <property type="reaction ID" value="UER00407"/>
</dbReference>
<dbReference type="GO" id="GO:0009398">
    <property type="term" value="P:FMN biosynthetic process"/>
    <property type="evidence" value="ECO:0007669"/>
    <property type="project" value="UniProtKB-UniRule"/>
</dbReference>
<comment type="caution">
    <text evidence="16">The sequence shown here is derived from an EMBL/GenBank/DDBJ whole genome shotgun (WGS) entry which is preliminary data.</text>
</comment>
<keyword evidence="9 14" id="KW-0274">FAD</keyword>
<evidence type="ECO:0000256" key="5">
    <source>
        <dbReference type="ARBA" id="ARBA00022679"/>
    </source>
</evidence>
<evidence type="ECO:0000256" key="7">
    <source>
        <dbReference type="ARBA" id="ARBA00022741"/>
    </source>
</evidence>
<keyword evidence="8 14" id="KW-0418">Kinase</keyword>
<dbReference type="UniPathway" id="UPA00276">
    <property type="reaction ID" value="UER00406"/>
</dbReference>
<reference evidence="16 17" key="1">
    <citation type="submission" date="2016-12" db="EMBL/GenBank/DDBJ databases">
        <title>Candidatus Reconcilibacillus cellulovorans genome.</title>
        <authorList>
            <person name="Kolinko S."/>
            <person name="Wu Y.-W."/>
            <person name="Tachea F."/>
            <person name="Denzel E."/>
            <person name="Hiras J."/>
            <person name="Baecker N."/>
            <person name="Chan L.J."/>
            <person name="Eichorst S.A."/>
            <person name="Frey D."/>
            <person name="Adams P.D."/>
            <person name="Pray T."/>
            <person name="Tanjore D."/>
            <person name="Petzold C.J."/>
            <person name="Gladden J.M."/>
            <person name="Simmons B.A."/>
            <person name="Singer S.W."/>
        </authorList>
    </citation>
    <scope>NUCLEOTIDE SEQUENCE [LARGE SCALE GENOMIC DNA]</scope>
    <source>
        <strain evidence="16">JTherm</strain>
    </source>
</reference>
<dbReference type="EMBL" id="MOXJ01000012">
    <property type="protein sequence ID" value="PDO10629.1"/>
    <property type="molecule type" value="Genomic_DNA"/>
</dbReference>
<dbReference type="SUPFAM" id="SSF82114">
    <property type="entry name" value="Riboflavin kinase-like"/>
    <property type="match status" value="1"/>
</dbReference>
<feature type="domain" description="Riboflavin kinase" evidence="15">
    <location>
        <begin position="181"/>
        <end position="311"/>
    </location>
</feature>
<comment type="pathway">
    <text evidence="1 14">Cofactor biosynthesis; FAD biosynthesis; FAD from FMN: step 1/1.</text>
</comment>
<evidence type="ECO:0000259" key="15">
    <source>
        <dbReference type="SMART" id="SM00904"/>
    </source>
</evidence>
<dbReference type="InterPro" id="IPR015865">
    <property type="entry name" value="Riboflavin_kinase_bac/euk"/>
</dbReference>
<evidence type="ECO:0000256" key="10">
    <source>
        <dbReference type="ARBA" id="ARBA00022840"/>
    </source>
</evidence>
<dbReference type="GO" id="GO:0008531">
    <property type="term" value="F:riboflavin kinase activity"/>
    <property type="evidence" value="ECO:0007669"/>
    <property type="project" value="UniProtKB-UniRule"/>
</dbReference>
<dbReference type="SUPFAM" id="SSF52374">
    <property type="entry name" value="Nucleotidylyl transferase"/>
    <property type="match status" value="1"/>
</dbReference>
<keyword evidence="10 14" id="KW-0067">ATP-binding</keyword>
<evidence type="ECO:0000313" key="17">
    <source>
        <dbReference type="Proteomes" id="UP000243688"/>
    </source>
</evidence>
<dbReference type="InterPro" id="IPR023465">
    <property type="entry name" value="Riboflavin_kinase_dom_sf"/>
</dbReference>
<evidence type="ECO:0000256" key="12">
    <source>
        <dbReference type="ARBA" id="ARBA00047880"/>
    </source>
</evidence>
<proteinExistence type="inferred from homology"/>
<comment type="pathway">
    <text evidence="2 14">Cofactor biosynthesis; FMN biosynthesis; FMN from riboflavin (ATP route): step 1/1.</text>
</comment>
<dbReference type="EC" id="2.7.7.2" evidence="14"/>
<dbReference type="InterPro" id="IPR015864">
    <property type="entry name" value="FAD_synthase"/>
</dbReference>
<dbReference type="GO" id="GO:0009231">
    <property type="term" value="P:riboflavin biosynthetic process"/>
    <property type="evidence" value="ECO:0007669"/>
    <property type="project" value="InterPro"/>
</dbReference>